<proteinExistence type="predicted"/>
<keyword evidence="2" id="KW-1185">Reference proteome</keyword>
<evidence type="ECO:0000313" key="1">
    <source>
        <dbReference type="EMBL" id="BDR93131.1"/>
    </source>
</evidence>
<dbReference type="Proteomes" id="UP001060771">
    <property type="component" value="Chromosome"/>
</dbReference>
<reference evidence="2" key="1">
    <citation type="submission" date="2022-09" db="EMBL/GenBank/DDBJ databases">
        <title>Complete genome sequence of Vulcanisaeta souniana.</title>
        <authorList>
            <person name="Kato S."/>
            <person name="Itoh T."/>
            <person name="Ohkuma M."/>
        </authorList>
    </citation>
    <scope>NUCLEOTIDE SEQUENCE [LARGE SCALE GENOMIC DNA]</scope>
    <source>
        <strain evidence="2">JCM 11219</strain>
    </source>
</reference>
<gene>
    <name evidence="1" type="ORF">Vsou_22240</name>
</gene>
<sequence>MAVMGFQYLFNARTYGRCGSSFLMFCLQAMSEFGVEKVIIVHGSKTISHSLTELFPKPFSDWRKD</sequence>
<name>A0ABM8BQD7_9CREN</name>
<accession>A0ABM8BQD7</accession>
<protein>
    <submittedName>
        <fullName evidence="1">Uncharacterized protein</fullName>
    </submittedName>
</protein>
<dbReference type="EMBL" id="AP026830">
    <property type="protein sequence ID" value="BDR93131.1"/>
    <property type="molecule type" value="Genomic_DNA"/>
</dbReference>
<evidence type="ECO:0000313" key="2">
    <source>
        <dbReference type="Proteomes" id="UP001060771"/>
    </source>
</evidence>
<organism evidence="1 2">
    <name type="scientific">Vulcanisaeta souniana JCM 11219</name>
    <dbReference type="NCBI Taxonomy" id="1293586"/>
    <lineage>
        <taxon>Archaea</taxon>
        <taxon>Thermoproteota</taxon>
        <taxon>Thermoprotei</taxon>
        <taxon>Thermoproteales</taxon>
        <taxon>Thermoproteaceae</taxon>
        <taxon>Vulcanisaeta</taxon>
    </lineage>
</organism>